<comment type="caution">
    <text evidence="1">The sequence shown here is derived from an EMBL/GenBank/DDBJ whole genome shotgun (WGS) entry which is preliminary data.</text>
</comment>
<evidence type="ECO:0000313" key="2">
    <source>
        <dbReference type="Proteomes" id="UP000314294"/>
    </source>
</evidence>
<protein>
    <submittedName>
        <fullName evidence="1">Uncharacterized protein</fullName>
    </submittedName>
</protein>
<sequence>MAPLIVLCVDQSLEGSPPSHLRKSSSPAANRTSSSSWRLAAVARCTAAVCRFTLSARRSSLLIPPRGSFALVRSAAPPWLHFPGEKATGGRTGVLVHEDTHRGTHALPSSGLYWYFLSSSPYPLTYLNPSYLQCVKHPAQCFPGGLEVPLANAGLDGHVAPHDEAPPFQEGL</sequence>
<accession>A0A4Z2FJ29</accession>
<dbReference type="AlphaFoldDB" id="A0A4Z2FJ29"/>
<keyword evidence="2" id="KW-1185">Reference proteome</keyword>
<reference evidence="1 2" key="1">
    <citation type="submission" date="2019-03" db="EMBL/GenBank/DDBJ databases">
        <title>First draft genome of Liparis tanakae, snailfish: a comprehensive survey of snailfish specific genes.</title>
        <authorList>
            <person name="Kim W."/>
            <person name="Song I."/>
            <person name="Jeong J.-H."/>
            <person name="Kim D."/>
            <person name="Kim S."/>
            <person name="Ryu S."/>
            <person name="Song J.Y."/>
            <person name="Lee S.K."/>
        </authorList>
    </citation>
    <scope>NUCLEOTIDE SEQUENCE [LARGE SCALE GENOMIC DNA]</scope>
    <source>
        <tissue evidence="1">Muscle</tissue>
    </source>
</reference>
<gene>
    <name evidence="1" type="ORF">EYF80_048883</name>
</gene>
<evidence type="ECO:0000313" key="1">
    <source>
        <dbReference type="EMBL" id="TNN40940.1"/>
    </source>
</evidence>
<organism evidence="1 2">
    <name type="scientific">Liparis tanakae</name>
    <name type="common">Tanaka's snailfish</name>
    <dbReference type="NCBI Taxonomy" id="230148"/>
    <lineage>
        <taxon>Eukaryota</taxon>
        <taxon>Metazoa</taxon>
        <taxon>Chordata</taxon>
        <taxon>Craniata</taxon>
        <taxon>Vertebrata</taxon>
        <taxon>Euteleostomi</taxon>
        <taxon>Actinopterygii</taxon>
        <taxon>Neopterygii</taxon>
        <taxon>Teleostei</taxon>
        <taxon>Neoteleostei</taxon>
        <taxon>Acanthomorphata</taxon>
        <taxon>Eupercaria</taxon>
        <taxon>Perciformes</taxon>
        <taxon>Cottioidei</taxon>
        <taxon>Cottales</taxon>
        <taxon>Liparidae</taxon>
        <taxon>Liparis</taxon>
    </lineage>
</organism>
<name>A0A4Z2FJ29_9TELE</name>
<dbReference type="Proteomes" id="UP000314294">
    <property type="component" value="Unassembled WGS sequence"/>
</dbReference>
<dbReference type="EMBL" id="SRLO01001146">
    <property type="protein sequence ID" value="TNN40940.1"/>
    <property type="molecule type" value="Genomic_DNA"/>
</dbReference>
<proteinExistence type="predicted"/>